<dbReference type="GO" id="GO:0000184">
    <property type="term" value="P:nuclear-transcribed mRNA catabolic process, nonsense-mediated decay"/>
    <property type="evidence" value="ECO:0007669"/>
    <property type="project" value="TreeGrafter"/>
</dbReference>
<reference evidence="4" key="1">
    <citation type="submission" date="2005-09" db="EMBL/GenBank/DDBJ databases">
        <title>Annotation of the Aspergillus terreus NIH2624 genome.</title>
        <authorList>
            <person name="Birren B.W."/>
            <person name="Lander E.S."/>
            <person name="Galagan J.E."/>
            <person name="Nusbaum C."/>
            <person name="Devon K."/>
            <person name="Henn M."/>
            <person name="Ma L.-J."/>
            <person name="Jaffe D.B."/>
            <person name="Butler J."/>
            <person name="Alvarez P."/>
            <person name="Gnerre S."/>
            <person name="Grabherr M."/>
            <person name="Kleber M."/>
            <person name="Mauceli E.W."/>
            <person name="Brockman W."/>
            <person name="Rounsley S."/>
            <person name="Young S.K."/>
            <person name="LaButti K."/>
            <person name="Pushparaj V."/>
            <person name="DeCaprio D."/>
            <person name="Crawford M."/>
            <person name="Koehrsen M."/>
            <person name="Engels R."/>
            <person name="Montgomery P."/>
            <person name="Pearson M."/>
            <person name="Howarth C."/>
            <person name="Larson L."/>
            <person name="Luoma S."/>
            <person name="White J."/>
            <person name="Alvarado L."/>
            <person name="Kodira C.D."/>
            <person name="Zeng Q."/>
            <person name="Oleary S."/>
            <person name="Yandava C."/>
            <person name="Denning D.W."/>
            <person name="Nierman W.C."/>
            <person name="Milne T."/>
            <person name="Madden K."/>
        </authorList>
    </citation>
    <scope>NUCLEOTIDE SEQUENCE [LARGE SCALE GENOMIC DNA]</scope>
    <source>
        <strain evidence="4">NIH 2624 / FGSC A1156</strain>
    </source>
</reference>
<dbReference type="VEuPathDB" id="FungiDB:ATEG_08304"/>
<dbReference type="eggNOG" id="ENOG502QRU3">
    <property type="taxonomic scope" value="Eukaryota"/>
</dbReference>
<organism evidence="3 4">
    <name type="scientific">Aspergillus terreus (strain NIH 2624 / FGSC A1156)</name>
    <dbReference type="NCBI Taxonomy" id="341663"/>
    <lineage>
        <taxon>Eukaryota</taxon>
        <taxon>Fungi</taxon>
        <taxon>Dikarya</taxon>
        <taxon>Ascomycota</taxon>
        <taxon>Pezizomycotina</taxon>
        <taxon>Eurotiomycetes</taxon>
        <taxon>Eurotiomycetidae</taxon>
        <taxon>Eurotiales</taxon>
        <taxon>Aspergillaceae</taxon>
        <taxon>Aspergillus</taxon>
        <taxon>Aspergillus subgen. Circumdati</taxon>
    </lineage>
</organism>
<accession>Q0CDD0</accession>
<dbReference type="GO" id="GO:0070034">
    <property type="term" value="F:telomerase RNA binding"/>
    <property type="evidence" value="ECO:0007669"/>
    <property type="project" value="TreeGrafter"/>
</dbReference>
<dbReference type="Proteomes" id="UP000007963">
    <property type="component" value="Unassembled WGS sequence"/>
</dbReference>
<dbReference type="InterPro" id="IPR018834">
    <property type="entry name" value="DNA/RNA-bd_Est1-type"/>
</dbReference>
<dbReference type="STRING" id="341663.Q0CDD0"/>
<evidence type="ECO:0000256" key="1">
    <source>
        <dbReference type="SAM" id="MobiDB-lite"/>
    </source>
</evidence>
<dbReference type="InterPro" id="IPR011990">
    <property type="entry name" value="TPR-like_helical_dom_sf"/>
</dbReference>
<dbReference type="OrthoDB" id="2017974at2759"/>
<dbReference type="PANTHER" id="PTHR15696">
    <property type="entry name" value="SMG-7 SUPPRESSOR WITH MORPHOLOGICAL EFFECT ON GENITALIA PROTEIN 7"/>
    <property type="match status" value="1"/>
</dbReference>
<dbReference type="SUPFAM" id="SSF48452">
    <property type="entry name" value="TPR-like"/>
    <property type="match status" value="1"/>
</dbReference>
<dbReference type="Pfam" id="PF10373">
    <property type="entry name" value="EST1_DNA_bind"/>
    <property type="match status" value="1"/>
</dbReference>
<dbReference type="OMA" id="GFFICAC"/>
<sequence length="790" mass="88545">MSDDNVNQETLPLRPREASIVAQSLPSVEPECDADSPRKSHLPLASDDGSPLGSSITNRAHHSGSFTFSNNRPGSAGRSDAFSEHGGASPNLSQGHRQLWKRRTAHSASPDRPISRTAAENRIGKAPLGDSDARLSRSSLPRFPADPAGDDAGPSHLPPPMMRASPVSNNEEAASPQLHAGPSASASASPARRSRQSRENLSYGQESAQGLSNEQKPAGGVSAVAGGTASHGIFLQPETHPITEEQLINEVRGIYAGLVMVEKKCIEIDKAQSESRAPLDNQKWQALIALHRTLLQEHHDFFMASQHPTASPVLRRLSEKYAMPARMWRYGIHSFLELLRHRLPESLEHMLTFIYLAYSMMTLLLETVPTFQDTWLECLGDLSRYRMAVEESDLKEREIWAGVARYWYNKAADRNPDVGRIQHHLAVLSRPYILLQLFYYTKSLVTVRSFAGTRESILLLFNPILQSPNPSNSSHPPLITAFVAAHGALFKRDVSPQFFSSVNEFLPPLDKFITRIGPAFRMQGAHIASCNFAAMLEYGHPDALLLGEFQQGTTQSQRSLQDRYTAAAETWTPTSDPEKVVSDFIALGEPQNSSRFVYYASFLAFETMSVFLDQIGDQHIFPALHVSLSFIWCLSGTPTGMKYAEAVVPWRKLVICLNTMIRPWVDTIFVERTEYPHFQDCQWTPEDNCIRGQIWSQTYYPPHYFDNAPSEDDGRNIERPSLLVSRIYKCLWLGARLAKFNRWFIYNPMEREFSVTPFAVELEQRVQLHNPFTTKQADGTPRPDVQMQGS</sequence>
<feature type="compositionally biased region" description="Polar residues" evidence="1">
    <location>
        <begin position="199"/>
        <end position="215"/>
    </location>
</feature>
<feature type="region of interest" description="Disordered" evidence="1">
    <location>
        <begin position="1"/>
        <end position="224"/>
    </location>
</feature>
<dbReference type="FunFam" id="1.25.40.10:FF:000202">
    <property type="entry name" value="Unplaced genomic scaffold supercont1.7, whole genome shotgun sequence"/>
    <property type="match status" value="1"/>
</dbReference>
<dbReference type="Gene3D" id="1.25.40.10">
    <property type="entry name" value="Tetratricopeptide repeat domain"/>
    <property type="match status" value="1"/>
</dbReference>
<dbReference type="PANTHER" id="PTHR15696:SF0">
    <property type="entry name" value="TELOMERASE-BINDING PROTEIN EST1A"/>
    <property type="match status" value="1"/>
</dbReference>
<feature type="domain" description="DNA/RNA-binding" evidence="2">
    <location>
        <begin position="404"/>
        <end position="495"/>
    </location>
</feature>
<evidence type="ECO:0000259" key="2">
    <source>
        <dbReference type="Pfam" id="PF10373"/>
    </source>
</evidence>
<protein>
    <recommendedName>
        <fullName evidence="2">DNA/RNA-binding domain-containing protein</fullName>
    </recommendedName>
</protein>
<dbReference type="AlphaFoldDB" id="Q0CDD0"/>
<dbReference type="GO" id="GO:0042162">
    <property type="term" value="F:telomeric DNA binding"/>
    <property type="evidence" value="ECO:0007669"/>
    <property type="project" value="TreeGrafter"/>
</dbReference>
<dbReference type="GO" id="GO:0005697">
    <property type="term" value="C:telomerase holoenzyme complex"/>
    <property type="evidence" value="ECO:0007669"/>
    <property type="project" value="TreeGrafter"/>
</dbReference>
<feature type="compositionally biased region" description="Polar residues" evidence="1">
    <location>
        <begin position="52"/>
        <end position="73"/>
    </location>
</feature>
<evidence type="ECO:0000313" key="4">
    <source>
        <dbReference type="Proteomes" id="UP000007963"/>
    </source>
</evidence>
<evidence type="ECO:0000313" key="3">
    <source>
        <dbReference type="EMBL" id="EAU31477.1"/>
    </source>
</evidence>
<name>Q0CDD0_ASPTN</name>
<dbReference type="InterPro" id="IPR045153">
    <property type="entry name" value="Est1/Ebs1-like"/>
</dbReference>
<gene>
    <name evidence="3" type="ORF">ATEG_08304</name>
</gene>
<dbReference type="EMBL" id="CH476605">
    <property type="protein sequence ID" value="EAU31477.1"/>
    <property type="molecule type" value="Genomic_DNA"/>
</dbReference>
<dbReference type="RefSeq" id="XP_001216925.1">
    <property type="nucleotide sequence ID" value="XM_001216925.1"/>
</dbReference>
<feature type="compositionally biased region" description="Polar residues" evidence="1">
    <location>
        <begin position="1"/>
        <end position="10"/>
    </location>
</feature>
<feature type="region of interest" description="Disordered" evidence="1">
    <location>
        <begin position="771"/>
        <end position="790"/>
    </location>
</feature>
<proteinExistence type="predicted"/>
<dbReference type="HOGENOM" id="CLU_010014_4_1_1"/>
<dbReference type="GeneID" id="4353125"/>
<feature type="compositionally biased region" description="Low complexity" evidence="1">
    <location>
        <begin position="182"/>
        <end position="191"/>
    </location>
</feature>